<accession>A0ABM5PAR0</accession>
<evidence type="ECO:0000313" key="1">
    <source>
        <dbReference type="EMBL" id="AHF11384.1"/>
    </source>
</evidence>
<organism evidence="1 2">
    <name type="scientific">Dehalobacter restrictus (strain DSM 9455 / PER-K23)</name>
    <dbReference type="NCBI Taxonomy" id="871738"/>
    <lineage>
        <taxon>Bacteria</taxon>
        <taxon>Bacillati</taxon>
        <taxon>Bacillota</taxon>
        <taxon>Clostridia</taxon>
        <taxon>Eubacteriales</taxon>
        <taxon>Desulfitobacteriaceae</taxon>
        <taxon>Dehalobacter</taxon>
    </lineage>
</organism>
<sequence>MLCGRNLYAFIGVNRYALYYHSHYPTSIYLTDDTTGKVIARADANADWSRDEITYAGNEQMINPIVSGFIMEILFHNRLLFKHGWSGSKTLYFNGSAPLQAIVLLEQAPENQITRIPVAQAAAKITPRCFLPYYDQSIMAMCLHTLSEVLSGVGVYSLKCRPDREAVEMLQHCLVH</sequence>
<gene>
    <name evidence="1" type="ORF">DEHRE_09800</name>
</gene>
<evidence type="ECO:0000313" key="2">
    <source>
        <dbReference type="Proteomes" id="UP000018934"/>
    </source>
</evidence>
<name>A0ABM5PAR0_DEHRP</name>
<protein>
    <submittedName>
        <fullName evidence="1">Uncharacterized protein</fullName>
    </submittedName>
</protein>
<proteinExistence type="predicted"/>
<dbReference type="EMBL" id="CP007033">
    <property type="protein sequence ID" value="AHF11384.1"/>
    <property type="molecule type" value="Genomic_DNA"/>
</dbReference>
<dbReference type="Proteomes" id="UP000018934">
    <property type="component" value="Chromosome"/>
</dbReference>
<reference evidence="1 2" key="1">
    <citation type="journal article" date="2013" name="Stand. Genomic Sci.">
        <title>Complete genome sequence of Dehalobacter restrictus PER-K23(T.).</title>
        <authorList>
            <person name="Kruse T."/>
            <person name="Maillard J."/>
            <person name="Goodwin L."/>
            <person name="Woyke T."/>
            <person name="Teshima H."/>
            <person name="Bruce D."/>
            <person name="Detter C."/>
            <person name="Tapia R."/>
            <person name="Han C."/>
            <person name="Huntemann M."/>
            <person name="Wei C.L."/>
            <person name="Han J."/>
            <person name="Chen A."/>
            <person name="Kyrpides N."/>
            <person name="Szeto E."/>
            <person name="Markowitz V."/>
            <person name="Ivanova N."/>
            <person name="Pagani I."/>
            <person name="Pati A."/>
            <person name="Pitluck S."/>
            <person name="Nolan M."/>
            <person name="Holliger C."/>
            <person name="Smidt H."/>
        </authorList>
    </citation>
    <scope>NUCLEOTIDE SEQUENCE [LARGE SCALE GENOMIC DNA]</scope>
    <source>
        <strain evidence="2">DSM 9455</strain>
    </source>
</reference>
<keyword evidence="2" id="KW-1185">Reference proteome</keyword>